<dbReference type="PANTHER" id="PTHR21261:SF15">
    <property type="entry name" value="BEATEN PATH IIIA, ISOFORM D-RELATED"/>
    <property type="match status" value="1"/>
</dbReference>
<dbReference type="AlphaFoldDB" id="A0A6A4VR64"/>
<proteinExistence type="predicted"/>
<comment type="caution">
    <text evidence="3">The sequence shown here is derived from an EMBL/GenBank/DDBJ whole genome shotgun (WGS) entry which is preliminary data.</text>
</comment>
<keyword evidence="4" id="KW-1185">Reference proteome</keyword>
<evidence type="ECO:0000313" key="4">
    <source>
        <dbReference type="Proteomes" id="UP000440578"/>
    </source>
</evidence>
<dbReference type="SMART" id="SM00408">
    <property type="entry name" value="IGc2"/>
    <property type="match status" value="1"/>
</dbReference>
<dbReference type="InterPro" id="IPR013783">
    <property type="entry name" value="Ig-like_fold"/>
</dbReference>
<dbReference type="InterPro" id="IPR007110">
    <property type="entry name" value="Ig-like_dom"/>
</dbReference>
<dbReference type="PROSITE" id="PS50835">
    <property type="entry name" value="IG_LIKE"/>
    <property type="match status" value="1"/>
</dbReference>
<dbReference type="PANTHER" id="PTHR21261">
    <property type="entry name" value="BEAT PROTEIN"/>
    <property type="match status" value="1"/>
</dbReference>
<gene>
    <name evidence="3" type="primary">Hmcn2_0</name>
    <name evidence="3" type="ORF">FJT64_010202</name>
</gene>
<dbReference type="SUPFAM" id="SSF48726">
    <property type="entry name" value="Immunoglobulin"/>
    <property type="match status" value="2"/>
</dbReference>
<reference evidence="3 4" key="1">
    <citation type="submission" date="2019-07" db="EMBL/GenBank/DDBJ databases">
        <title>Draft genome assembly of a fouling barnacle, Amphibalanus amphitrite (Darwin, 1854): The first reference genome for Thecostraca.</title>
        <authorList>
            <person name="Kim W."/>
        </authorList>
    </citation>
    <scope>NUCLEOTIDE SEQUENCE [LARGE SCALE GENOMIC DNA]</scope>
    <source>
        <strain evidence="3">SNU_AA5</strain>
        <tissue evidence="3">Soma without cirri and trophi</tissue>
    </source>
</reference>
<keyword evidence="1" id="KW-0732">Signal</keyword>
<dbReference type="InterPro" id="IPR003599">
    <property type="entry name" value="Ig_sub"/>
</dbReference>
<evidence type="ECO:0000256" key="1">
    <source>
        <dbReference type="SAM" id="SignalP"/>
    </source>
</evidence>
<feature type="chain" id="PRO_5025563409" evidence="1">
    <location>
        <begin position="19"/>
        <end position="205"/>
    </location>
</feature>
<name>A0A6A4VR64_AMPAM</name>
<protein>
    <submittedName>
        <fullName evidence="3">Hemicentin-2</fullName>
    </submittedName>
</protein>
<evidence type="ECO:0000259" key="2">
    <source>
        <dbReference type="PROSITE" id="PS50835"/>
    </source>
</evidence>
<feature type="signal peptide" evidence="1">
    <location>
        <begin position="1"/>
        <end position="18"/>
    </location>
</feature>
<dbReference type="InterPro" id="IPR036179">
    <property type="entry name" value="Ig-like_dom_sf"/>
</dbReference>
<accession>A0A6A4VR64</accession>
<dbReference type="SMART" id="SM00409">
    <property type="entry name" value="IG"/>
    <property type="match status" value="1"/>
</dbReference>
<dbReference type="OrthoDB" id="6415662at2759"/>
<dbReference type="EMBL" id="VIIS01001860">
    <property type="protein sequence ID" value="KAF0291711.1"/>
    <property type="molecule type" value="Genomic_DNA"/>
</dbReference>
<feature type="domain" description="Ig-like" evidence="2">
    <location>
        <begin position="14"/>
        <end position="121"/>
    </location>
</feature>
<dbReference type="InterPro" id="IPR003598">
    <property type="entry name" value="Ig_sub2"/>
</dbReference>
<sequence length="205" mass="21644">MAAVLLLAALCLLPGSGALTMGGISVPALKIRGDVAHLRCGYQEHDAEGAGAINVTWFKDGVQFYHAVNQGLNVDITLSDVPGVEVDKEDSGFRSLTLKSVKVNTAGKYHCVASSAKNSVTSQEQSMLVIAPPTSDPVISGFREAIWVANGTLEINCTAGKSFPAANITWSVDGKPALTPGFGQCHRLNDQHNCWLPGRDGVLEL</sequence>
<dbReference type="Proteomes" id="UP000440578">
    <property type="component" value="Unassembled WGS sequence"/>
</dbReference>
<organism evidence="3 4">
    <name type="scientific">Amphibalanus amphitrite</name>
    <name type="common">Striped barnacle</name>
    <name type="synonym">Balanus amphitrite</name>
    <dbReference type="NCBI Taxonomy" id="1232801"/>
    <lineage>
        <taxon>Eukaryota</taxon>
        <taxon>Metazoa</taxon>
        <taxon>Ecdysozoa</taxon>
        <taxon>Arthropoda</taxon>
        <taxon>Crustacea</taxon>
        <taxon>Multicrustacea</taxon>
        <taxon>Cirripedia</taxon>
        <taxon>Thoracica</taxon>
        <taxon>Thoracicalcarea</taxon>
        <taxon>Balanomorpha</taxon>
        <taxon>Balanoidea</taxon>
        <taxon>Balanidae</taxon>
        <taxon>Amphibalaninae</taxon>
        <taxon>Amphibalanus</taxon>
    </lineage>
</organism>
<dbReference type="Gene3D" id="2.60.40.10">
    <property type="entry name" value="Immunoglobulins"/>
    <property type="match status" value="1"/>
</dbReference>
<evidence type="ECO:0000313" key="3">
    <source>
        <dbReference type="EMBL" id="KAF0291711.1"/>
    </source>
</evidence>